<evidence type="ECO:0000313" key="3">
    <source>
        <dbReference type="EMBL" id="SDB82400.1"/>
    </source>
</evidence>
<sequence length="353" mass="38910">MAIIDQSKPVLVTGATGYVAGWIIEGLLKQGTPVHATVRDPSKKEKFAHLEAIAKQNQTPITFFKADLLTPQAFDEAMQGCEVVIHTASPFVVSNYKDAVKDIIEPAIQGTRNVLESVNRTNTVKRVVLTSSIASTYGDAAEIKDTENNSFDESHWNKTSSADHQPYPYSKVAAEREAWKMQSAQSRWNLVCINPALVMGPSLTSSTQSGSVEVLQQFGDGTLKFGVPAMWNGIVDVRDVADAHIAAAFSEKAHGRYIVSGGTLSLLEMGKILANKFGSKYPFPKMEAPKILFQAIAPIYGLSRKFVKLNMGYPIYFNADRSIKELGIHYRDIKVSVIEHFQQMIDDGIVKKR</sequence>
<accession>A0A1G6GKC6</accession>
<reference evidence="4" key="1">
    <citation type="submission" date="2016-09" db="EMBL/GenBank/DDBJ databases">
        <authorList>
            <person name="Varghese N."/>
            <person name="Submissions S."/>
        </authorList>
    </citation>
    <scope>NUCLEOTIDE SEQUENCE [LARGE SCALE GENOMIC DNA]</scope>
    <source>
        <strain evidence="4">ANC 3699</strain>
    </source>
</reference>
<proteinExistence type="predicted"/>
<keyword evidence="1" id="KW-0560">Oxidoreductase</keyword>
<dbReference type="PANTHER" id="PTHR10366">
    <property type="entry name" value="NAD DEPENDENT EPIMERASE/DEHYDRATASE"/>
    <property type="match status" value="1"/>
</dbReference>
<dbReference type="AlphaFoldDB" id="A0A1G6GKC6"/>
<organism evidence="3 4">
    <name type="scientific">Acinetobacter marinus</name>
    <dbReference type="NCBI Taxonomy" id="281375"/>
    <lineage>
        <taxon>Bacteria</taxon>
        <taxon>Pseudomonadati</taxon>
        <taxon>Pseudomonadota</taxon>
        <taxon>Gammaproteobacteria</taxon>
        <taxon>Moraxellales</taxon>
        <taxon>Moraxellaceae</taxon>
        <taxon>Acinetobacter</taxon>
    </lineage>
</organism>
<keyword evidence="4" id="KW-1185">Reference proteome</keyword>
<dbReference type="FunFam" id="3.40.50.720:FF:000336">
    <property type="entry name" value="Aldehyde reductase"/>
    <property type="match status" value="1"/>
</dbReference>
<dbReference type="SUPFAM" id="SSF51735">
    <property type="entry name" value="NAD(P)-binding Rossmann-fold domains"/>
    <property type="match status" value="1"/>
</dbReference>
<dbReference type="Gene3D" id="3.40.50.720">
    <property type="entry name" value="NAD(P)-binding Rossmann-like Domain"/>
    <property type="match status" value="1"/>
</dbReference>
<dbReference type="InterPro" id="IPR036291">
    <property type="entry name" value="NAD(P)-bd_dom_sf"/>
</dbReference>
<dbReference type="EMBL" id="FMYK01000001">
    <property type="protein sequence ID" value="SDB82400.1"/>
    <property type="molecule type" value="Genomic_DNA"/>
</dbReference>
<feature type="domain" description="NAD-dependent epimerase/dehydratase" evidence="2">
    <location>
        <begin position="10"/>
        <end position="250"/>
    </location>
</feature>
<dbReference type="Pfam" id="PF01370">
    <property type="entry name" value="Epimerase"/>
    <property type="match status" value="1"/>
</dbReference>
<gene>
    <name evidence="3" type="ORF">SAMN05421749_10194</name>
</gene>
<dbReference type="PANTHER" id="PTHR10366:SF852">
    <property type="entry name" value="CINNAMOYL-COA REDUCTASE CAD2"/>
    <property type="match status" value="1"/>
</dbReference>
<dbReference type="Proteomes" id="UP000242317">
    <property type="component" value="Unassembled WGS sequence"/>
</dbReference>
<dbReference type="CDD" id="cd05227">
    <property type="entry name" value="AR_SDR_e"/>
    <property type="match status" value="1"/>
</dbReference>
<name>A0A1G6GKC6_9GAMM</name>
<dbReference type="InterPro" id="IPR050425">
    <property type="entry name" value="NAD(P)_dehydrat-like"/>
</dbReference>
<evidence type="ECO:0000259" key="2">
    <source>
        <dbReference type="Pfam" id="PF01370"/>
    </source>
</evidence>
<evidence type="ECO:0000256" key="1">
    <source>
        <dbReference type="ARBA" id="ARBA00023002"/>
    </source>
</evidence>
<protein>
    <recommendedName>
        <fullName evidence="2">NAD-dependent epimerase/dehydratase domain-containing protein</fullName>
    </recommendedName>
</protein>
<evidence type="ECO:0000313" key="4">
    <source>
        <dbReference type="Proteomes" id="UP000242317"/>
    </source>
</evidence>
<dbReference type="InterPro" id="IPR001509">
    <property type="entry name" value="Epimerase_deHydtase"/>
</dbReference>
<dbReference type="GO" id="GO:0016616">
    <property type="term" value="F:oxidoreductase activity, acting on the CH-OH group of donors, NAD or NADP as acceptor"/>
    <property type="evidence" value="ECO:0007669"/>
    <property type="project" value="TreeGrafter"/>
</dbReference>